<dbReference type="EMBL" id="JACHIJ010000004">
    <property type="protein sequence ID" value="MBB5052851.1"/>
    <property type="molecule type" value="Genomic_DNA"/>
</dbReference>
<proteinExistence type="predicted"/>
<sequence length="61" mass="6753">MVVEAVTREPVSNAVPCEQGKIQGILQFQGTNSQFHSENPLRCSDFSRNSLRNLSGKIFGE</sequence>
<accession>A0A840N4X8</accession>
<comment type="caution">
    <text evidence="1">The sequence shown here is derived from an EMBL/GenBank/DDBJ whole genome shotgun (WGS) entry which is preliminary data.</text>
</comment>
<protein>
    <submittedName>
        <fullName evidence="1">Uncharacterized protein</fullName>
    </submittedName>
</protein>
<organism evidence="1 2">
    <name type="scientific">Afipia massiliensis</name>
    <dbReference type="NCBI Taxonomy" id="211460"/>
    <lineage>
        <taxon>Bacteria</taxon>
        <taxon>Pseudomonadati</taxon>
        <taxon>Pseudomonadota</taxon>
        <taxon>Alphaproteobacteria</taxon>
        <taxon>Hyphomicrobiales</taxon>
        <taxon>Nitrobacteraceae</taxon>
        <taxon>Afipia</taxon>
    </lineage>
</organism>
<evidence type="ECO:0000313" key="2">
    <source>
        <dbReference type="Proteomes" id="UP000521227"/>
    </source>
</evidence>
<name>A0A840N4X8_9BRAD</name>
<reference evidence="1 2" key="1">
    <citation type="submission" date="2020-08" db="EMBL/GenBank/DDBJ databases">
        <title>Genomic Encyclopedia of Type Strains, Phase IV (KMG-IV): sequencing the most valuable type-strain genomes for metagenomic binning, comparative biology and taxonomic classification.</title>
        <authorList>
            <person name="Goeker M."/>
        </authorList>
    </citation>
    <scope>NUCLEOTIDE SEQUENCE [LARGE SCALE GENOMIC DNA]</scope>
    <source>
        <strain evidence="1 2">DSM 17498</strain>
    </source>
</reference>
<dbReference type="AlphaFoldDB" id="A0A840N4X8"/>
<gene>
    <name evidence="1" type="ORF">HNQ36_002842</name>
</gene>
<dbReference type="Proteomes" id="UP000521227">
    <property type="component" value="Unassembled WGS sequence"/>
</dbReference>
<evidence type="ECO:0000313" key="1">
    <source>
        <dbReference type="EMBL" id="MBB5052851.1"/>
    </source>
</evidence>